<reference evidence="2" key="1">
    <citation type="journal article" date="2018" name="Gigascience">
        <title>Genome assembly of the Pink Ipe (Handroanthus impetiginosus, Bignoniaceae), a highly valued, ecologically keystone Neotropical timber forest tree.</title>
        <authorList>
            <person name="Silva-Junior O.B."/>
            <person name="Grattapaglia D."/>
            <person name="Novaes E."/>
            <person name="Collevatti R.G."/>
        </authorList>
    </citation>
    <scope>NUCLEOTIDE SEQUENCE [LARGE SCALE GENOMIC DNA]</scope>
    <source>
        <strain evidence="2">cv. UFG-1</strain>
    </source>
</reference>
<accession>A0A2G9G661</accession>
<dbReference type="EMBL" id="NKXS01006752">
    <property type="protein sequence ID" value="PIN00791.1"/>
    <property type="molecule type" value="Genomic_DNA"/>
</dbReference>
<gene>
    <name evidence="1" type="ORF">CDL12_26702</name>
</gene>
<evidence type="ECO:0000313" key="2">
    <source>
        <dbReference type="Proteomes" id="UP000231279"/>
    </source>
</evidence>
<sequence length="132" mass="15398">MGVRNDLYNELINNHALWTGVYGTKKYVKKIMSLVMHWDDTRAPREKWITLSEIELVIATRNSATFLSLTDIFGVEQISSKIHIDYLCDEEHYILVNPAEHNPLPPINQQWNRYKDNSVTYLNNALNDRHGV</sequence>
<dbReference type="OrthoDB" id="1415486at2759"/>
<protein>
    <submittedName>
        <fullName evidence="1">Uncharacterized protein</fullName>
    </submittedName>
</protein>
<evidence type="ECO:0000313" key="1">
    <source>
        <dbReference type="EMBL" id="PIN00791.1"/>
    </source>
</evidence>
<organism evidence="1 2">
    <name type="scientific">Handroanthus impetiginosus</name>
    <dbReference type="NCBI Taxonomy" id="429701"/>
    <lineage>
        <taxon>Eukaryota</taxon>
        <taxon>Viridiplantae</taxon>
        <taxon>Streptophyta</taxon>
        <taxon>Embryophyta</taxon>
        <taxon>Tracheophyta</taxon>
        <taxon>Spermatophyta</taxon>
        <taxon>Magnoliopsida</taxon>
        <taxon>eudicotyledons</taxon>
        <taxon>Gunneridae</taxon>
        <taxon>Pentapetalae</taxon>
        <taxon>asterids</taxon>
        <taxon>lamiids</taxon>
        <taxon>Lamiales</taxon>
        <taxon>Bignoniaceae</taxon>
        <taxon>Crescentiina</taxon>
        <taxon>Tabebuia alliance</taxon>
        <taxon>Handroanthus</taxon>
    </lineage>
</organism>
<keyword evidence="2" id="KW-1185">Reference proteome</keyword>
<comment type="caution">
    <text evidence="1">The sequence shown here is derived from an EMBL/GenBank/DDBJ whole genome shotgun (WGS) entry which is preliminary data.</text>
</comment>
<dbReference type="Proteomes" id="UP000231279">
    <property type="component" value="Unassembled WGS sequence"/>
</dbReference>
<proteinExistence type="predicted"/>
<name>A0A2G9G661_9LAMI</name>
<dbReference type="AlphaFoldDB" id="A0A2G9G661"/>